<dbReference type="Gene3D" id="1.20.1050.140">
    <property type="match status" value="1"/>
</dbReference>
<dbReference type="RefSeq" id="WP_069857270.1">
    <property type="nucleotide sequence ID" value="NZ_BDFE01000007.1"/>
</dbReference>
<sequence length="267" mass="29911">MNYAYFPGCKIPYHLPAYGKSVKNVCAALDIGLTDIEFSCCGWPLRHRSFEASMYAAARNLALAERENLPIMTPCKCCFGNLKHAQERLARDQRLYDLVATKLAEEGLQPAKNVQVRHLLTVLDKDVGIKRLGQLVVHPLTDLTVACHYGCHALRPSTVTGFDDPFAPTLFERIIQALGASTVDWDLRLECCGYPLRGRDDVVSTALMRKKLENVRASKAQIMATACTYCQMQFEQERDKLPPDDPLHTAPKAVLFTQLMEKALRLA</sequence>
<dbReference type="OrthoDB" id="9777685at2"/>
<dbReference type="AlphaFoldDB" id="A0A194AEK9"/>
<reference evidence="4" key="1">
    <citation type="submission" date="2016-06" db="EMBL/GenBank/DDBJ databases">
        <title>Draft genome sequence of Desulfoplanes formicivorans strain Pf12B.</title>
        <authorList>
            <person name="Watanabe M."/>
            <person name="Kojima H."/>
            <person name="Fukui M."/>
        </authorList>
    </citation>
    <scope>NUCLEOTIDE SEQUENCE [LARGE SCALE GENOMIC DNA]</scope>
    <source>
        <strain evidence="4">Pf12B</strain>
    </source>
</reference>
<protein>
    <submittedName>
        <fullName evidence="3">CoB--CoM heterodisulfide reductase</fullName>
    </submittedName>
</protein>
<evidence type="ECO:0000313" key="4">
    <source>
        <dbReference type="Proteomes" id="UP000095200"/>
    </source>
</evidence>
<feature type="domain" description="Cysteine-rich" evidence="2">
    <location>
        <begin position="3"/>
        <end position="83"/>
    </location>
</feature>
<keyword evidence="4" id="KW-1185">Reference proteome</keyword>
<dbReference type="InterPro" id="IPR004017">
    <property type="entry name" value="Cys_rich_dom"/>
</dbReference>
<dbReference type="InterPro" id="IPR051278">
    <property type="entry name" value="HdrB/HdrD_reductase"/>
</dbReference>
<evidence type="ECO:0000313" key="3">
    <source>
        <dbReference type="EMBL" id="GAU07763.1"/>
    </source>
</evidence>
<dbReference type="STRING" id="1592317.DPF_0462"/>
<dbReference type="PANTHER" id="PTHR42947:SF1">
    <property type="entry name" value="COB--COM HETERODISULFIDE REDUCTASE SUBUNIT B 1"/>
    <property type="match status" value="1"/>
</dbReference>
<dbReference type="GO" id="GO:0016491">
    <property type="term" value="F:oxidoreductase activity"/>
    <property type="evidence" value="ECO:0007669"/>
    <property type="project" value="UniProtKB-KW"/>
</dbReference>
<accession>A0A194AEK9</accession>
<feature type="domain" description="Cysteine-rich" evidence="2">
    <location>
        <begin position="145"/>
        <end position="234"/>
    </location>
</feature>
<evidence type="ECO:0000256" key="1">
    <source>
        <dbReference type="ARBA" id="ARBA00023002"/>
    </source>
</evidence>
<evidence type="ECO:0000259" key="2">
    <source>
        <dbReference type="Pfam" id="PF02754"/>
    </source>
</evidence>
<proteinExistence type="predicted"/>
<name>A0A194AEK9_9BACT</name>
<organism evidence="3 4">
    <name type="scientific">Desulfoplanes formicivorans</name>
    <dbReference type="NCBI Taxonomy" id="1592317"/>
    <lineage>
        <taxon>Bacteria</taxon>
        <taxon>Pseudomonadati</taxon>
        <taxon>Thermodesulfobacteriota</taxon>
        <taxon>Desulfovibrionia</taxon>
        <taxon>Desulfovibrionales</taxon>
        <taxon>Desulfoplanaceae</taxon>
        <taxon>Desulfoplanes</taxon>
    </lineage>
</organism>
<keyword evidence="1" id="KW-0560">Oxidoreductase</keyword>
<dbReference type="EMBL" id="BDFE01000007">
    <property type="protein sequence ID" value="GAU07763.1"/>
    <property type="molecule type" value="Genomic_DNA"/>
</dbReference>
<gene>
    <name evidence="3" type="ORF">DPF_0462</name>
</gene>
<dbReference type="Pfam" id="PF02754">
    <property type="entry name" value="CCG"/>
    <property type="match status" value="2"/>
</dbReference>
<comment type="caution">
    <text evidence="3">The sequence shown here is derived from an EMBL/GenBank/DDBJ whole genome shotgun (WGS) entry which is preliminary data.</text>
</comment>
<dbReference type="Proteomes" id="UP000095200">
    <property type="component" value="Unassembled WGS sequence"/>
</dbReference>
<dbReference type="PANTHER" id="PTHR42947">
    <property type="entry name" value="COB--COM HETERODISULFIDE REDUCTASE SUBUNIT B 1"/>
    <property type="match status" value="1"/>
</dbReference>